<keyword evidence="3" id="KW-1185">Reference proteome</keyword>
<evidence type="ECO:0000313" key="3">
    <source>
        <dbReference type="Proteomes" id="UP001499882"/>
    </source>
</evidence>
<dbReference type="SUPFAM" id="SSF81301">
    <property type="entry name" value="Nucleotidyltransferase"/>
    <property type="match status" value="1"/>
</dbReference>
<dbReference type="InterPro" id="IPR007362">
    <property type="entry name" value="DUF429"/>
</dbReference>
<evidence type="ECO:0000313" key="2">
    <source>
        <dbReference type="EMBL" id="GAA4748713.1"/>
    </source>
</evidence>
<proteinExistence type="predicted"/>
<dbReference type="SMART" id="SM00954">
    <property type="entry name" value="RelA_SpoT"/>
    <property type="match status" value="1"/>
</dbReference>
<accession>A0ABP8Z7K4</accession>
<organism evidence="2 3">
    <name type="scientific">Nocardioides endophyticus</name>
    <dbReference type="NCBI Taxonomy" id="1353775"/>
    <lineage>
        <taxon>Bacteria</taxon>
        <taxon>Bacillati</taxon>
        <taxon>Actinomycetota</taxon>
        <taxon>Actinomycetes</taxon>
        <taxon>Propionibacteriales</taxon>
        <taxon>Nocardioidaceae</taxon>
        <taxon>Nocardioides</taxon>
    </lineage>
</organism>
<reference evidence="3" key="1">
    <citation type="journal article" date="2019" name="Int. J. Syst. Evol. Microbiol.">
        <title>The Global Catalogue of Microorganisms (GCM) 10K type strain sequencing project: providing services to taxonomists for standard genome sequencing and annotation.</title>
        <authorList>
            <consortium name="The Broad Institute Genomics Platform"/>
            <consortium name="The Broad Institute Genome Sequencing Center for Infectious Disease"/>
            <person name="Wu L."/>
            <person name="Ma J."/>
        </authorList>
    </citation>
    <scope>NUCLEOTIDE SEQUENCE [LARGE SCALE GENOMIC DNA]</scope>
    <source>
        <strain evidence="3">JCM 18532</strain>
    </source>
</reference>
<dbReference type="Pfam" id="PF04250">
    <property type="entry name" value="DUF429"/>
    <property type="match status" value="1"/>
</dbReference>
<dbReference type="EMBL" id="BAABKN010000023">
    <property type="protein sequence ID" value="GAA4748713.1"/>
    <property type="molecule type" value="Genomic_DNA"/>
</dbReference>
<protein>
    <submittedName>
        <fullName evidence="2">Bifunctional ribonuclease/(P)ppGpp synthase</fullName>
    </submittedName>
</protein>
<name>A0ABP8Z7K4_9ACTN</name>
<evidence type="ECO:0000259" key="1">
    <source>
        <dbReference type="SMART" id="SM00954"/>
    </source>
</evidence>
<sequence>MHFVGVDLAWGDRQPTGLAVLDEDAHLLHISTVRTDEEIRAALTPYVEGACVVGIDAPLIVVNPTGSRPAEQQLTRDFRRFEAGAHPANTGKPEFANGTRGARICKMFGLDMDPRSGRKRRAIEVYPHPATVVLFGLGKTLKYKAKPGRSLDLLRSELLLLMDHVERLVTTERTWRELRTRVETATRKVDLRLVEDQVDAVVCAYVALYAERWPERTTTYGDFERGYIVTPTLPDAHATIRAAIEEYTREYPTRVQDAHEYVALVTEILDEAGINYLTVTGRAKSVESFAAKAGRTADGLPVYADPLRDITDQIGIRVITYVRSDVAAVAEVLGSQLTVLDDRDLGQETASEGRFGYASRHLQVARNGGPTAQVQVRTVLQHAWAEFEHDIRYKGTVPEEHARDFDRRFTLAAGLLELADQEFTTIRDRLRGGSVAEPEIDADGITPRELAAYLAGQYPDAEWSRTDHYAWITSLLPELGITTLAGLGEVLAGVDADQVTARMDYRYPPGAVRRLDDALLAAFGDRYVDLPGNAHREALLATRLERMRG</sequence>
<dbReference type="RefSeq" id="WP_345528418.1">
    <property type="nucleotide sequence ID" value="NZ_BAABKN010000023.1"/>
</dbReference>
<dbReference type="CDD" id="cd05399">
    <property type="entry name" value="NT_Rel-Spo_like"/>
    <property type="match status" value="1"/>
</dbReference>
<dbReference type="Pfam" id="PF04607">
    <property type="entry name" value="RelA_SpoT"/>
    <property type="match status" value="1"/>
</dbReference>
<comment type="caution">
    <text evidence="2">The sequence shown here is derived from an EMBL/GenBank/DDBJ whole genome shotgun (WGS) entry which is preliminary data.</text>
</comment>
<feature type="domain" description="RelA/SpoT" evidence="1">
    <location>
        <begin position="281"/>
        <end position="399"/>
    </location>
</feature>
<gene>
    <name evidence="2" type="primary">relZ</name>
    <name evidence="2" type="ORF">GCM10023350_37070</name>
</gene>
<dbReference type="InterPro" id="IPR043519">
    <property type="entry name" value="NT_sf"/>
</dbReference>
<dbReference type="Gene3D" id="3.30.460.10">
    <property type="entry name" value="Beta Polymerase, domain 2"/>
    <property type="match status" value="1"/>
</dbReference>
<dbReference type="InterPro" id="IPR007685">
    <property type="entry name" value="RelA_SpoT"/>
</dbReference>
<dbReference type="PANTHER" id="PTHR41773:SF1">
    <property type="entry name" value="RELA_SPOT DOMAIN-CONTAINING PROTEIN"/>
    <property type="match status" value="1"/>
</dbReference>
<dbReference type="Gene3D" id="1.10.287.860">
    <property type="entry name" value="Nucleotidyltransferase"/>
    <property type="match status" value="1"/>
</dbReference>
<dbReference type="PANTHER" id="PTHR41773">
    <property type="entry name" value="GTP PYROPHOSPHATASE-RELATED"/>
    <property type="match status" value="1"/>
</dbReference>
<dbReference type="Proteomes" id="UP001499882">
    <property type="component" value="Unassembled WGS sequence"/>
</dbReference>